<evidence type="ECO:0000313" key="6">
    <source>
        <dbReference type="EMBL" id="KAK8840764.1"/>
    </source>
</evidence>
<dbReference type="Gene3D" id="3.30.70.330">
    <property type="match status" value="2"/>
</dbReference>
<dbReference type="Pfam" id="PF00076">
    <property type="entry name" value="RRM_1"/>
    <property type="match status" value="1"/>
</dbReference>
<accession>A0ABR2H3F1</accession>
<dbReference type="Proteomes" id="UP001470230">
    <property type="component" value="Unassembled WGS sequence"/>
</dbReference>
<dbReference type="CDD" id="cd00590">
    <property type="entry name" value="RRM_SF"/>
    <property type="match status" value="2"/>
</dbReference>
<comment type="caution">
    <text evidence="6">The sequence shown here is derived from an EMBL/GenBank/DDBJ whole genome shotgun (WGS) entry which is preliminary data.</text>
</comment>
<dbReference type="SMART" id="SM00360">
    <property type="entry name" value="RRM"/>
    <property type="match status" value="2"/>
</dbReference>
<keyword evidence="1" id="KW-0677">Repeat</keyword>
<evidence type="ECO:0000256" key="3">
    <source>
        <dbReference type="PROSITE-ProRule" id="PRU00176"/>
    </source>
</evidence>
<evidence type="ECO:0000259" key="5">
    <source>
        <dbReference type="PROSITE" id="PS50102"/>
    </source>
</evidence>
<evidence type="ECO:0000313" key="7">
    <source>
        <dbReference type="Proteomes" id="UP001470230"/>
    </source>
</evidence>
<dbReference type="InterPro" id="IPR000504">
    <property type="entry name" value="RRM_dom"/>
</dbReference>
<evidence type="ECO:0000256" key="1">
    <source>
        <dbReference type="ARBA" id="ARBA00022737"/>
    </source>
</evidence>
<dbReference type="PROSITE" id="PS50102">
    <property type="entry name" value="RRM"/>
    <property type="match status" value="2"/>
</dbReference>
<proteinExistence type="predicted"/>
<keyword evidence="2 3" id="KW-0694">RNA-binding</keyword>
<keyword evidence="7" id="KW-1185">Reference proteome</keyword>
<name>A0ABR2H3F1_9EUKA</name>
<dbReference type="SUPFAM" id="SSF54928">
    <property type="entry name" value="RNA-binding domain, RBD"/>
    <property type="match status" value="1"/>
</dbReference>
<evidence type="ECO:0000256" key="2">
    <source>
        <dbReference type="ARBA" id="ARBA00022884"/>
    </source>
</evidence>
<feature type="region of interest" description="Disordered" evidence="4">
    <location>
        <begin position="786"/>
        <end position="852"/>
    </location>
</feature>
<protein>
    <recommendedName>
        <fullName evidence="5">RRM domain-containing protein</fullName>
    </recommendedName>
</protein>
<evidence type="ECO:0000256" key="4">
    <source>
        <dbReference type="SAM" id="MobiDB-lite"/>
    </source>
</evidence>
<feature type="compositionally biased region" description="Low complexity" evidence="4">
    <location>
        <begin position="803"/>
        <end position="851"/>
    </location>
</feature>
<sequence>MKTFFKNSSIKYYDKKNYSESSIFVFNIPMYPSPSDKMNELSIDEPFLRDLFKDYEIIPGGIIFGERVNLMDSKYYYAIVYFASRNDALKAIKELNYTSLDDIPIRLVLADKETRNILKTNKGKIMVKNLEEDIVESQLDEAFSNFGPVVEVELMREGKRSLGVCYIHFKNQEDADQALIDLRDASINGRVPEMSPLEEAKITDPDKQYLYTEIKEIKKKNSFNFNVSIEKVSNSFHLLNQLKFTKKFVFLFDKKKLTINKKVLELLSPKIQNNPELSSLRIEYDSFFSNFSYFDDLLSFIFAFQQNLSKKQLKKKLLETFENFLNIIKNGELDKFIEVIEKSCEFFNQGQNQLGLDFIILIQMFLLVFGNEILAEKFVDLFLKATKEKISKTKVSYEESLILRIGLKDIMNDHHLKVDYVDEINYVVDKFYDIERSTLNQINARFIEMIITDILFDSKSEDLFLYKILTLKEDHVHYLIHFVDFVKISNEAMKFFLDSFKLSDFDENLLASVSERLSLALVDMDINTRSYNDIGKKPYSFFVDFVLDEINNSNQNNDFSFIVNNTKIECNVIVASLISPSIESNLYADATMSSFTFDLQLEPYEKLFENLNFLVTSKLEKVQFSMNKIEEKTIEYLKQFIENPKSDKYISDKFDLFGKNIQNIEKETQKEKISEFVIFLKFIISLGNNSIAENLVKIFLCQSENRIKDDQILYKNIDNKLSLSNEYSIEIDYSNESDYIVHNFNQLFSCISKFDEIDEIHWKIITLRLSLPCLLSVKTNQLVKISEHDSSSSDNSSDDDTDGNNNNDNDTDGNNNNDNDTDGNNNNDNDADGNNNNDNDTNGNNNNDANNVAFDHQYSYNSYDSIDHYDWETRYDSIDYSISIDENNLNAEFYEDQFNKKNKRQRNEEKRSKRKK</sequence>
<feature type="domain" description="RRM" evidence="5">
    <location>
        <begin position="21"/>
        <end position="112"/>
    </location>
</feature>
<organism evidence="6 7">
    <name type="scientific">Tritrichomonas musculus</name>
    <dbReference type="NCBI Taxonomy" id="1915356"/>
    <lineage>
        <taxon>Eukaryota</taxon>
        <taxon>Metamonada</taxon>
        <taxon>Parabasalia</taxon>
        <taxon>Tritrichomonadida</taxon>
        <taxon>Tritrichomonadidae</taxon>
        <taxon>Tritrichomonas</taxon>
    </lineage>
</organism>
<dbReference type="InterPro" id="IPR012677">
    <property type="entry name" value="Nucleotide-bd_a/b_plait_sf"/>
</dbReference>
<reference evidence="6 7" key="1">
    <citation type="submission" date="2024-04" db="EMBL/GenBank/DDBJ databases">
        <title>Tritrichomonas musculus Genome.</title>
        <authorList>
            <person name="Alves-Ferreira E."/>
            <person name="Grigg M."/>
            <person name="Lorenzi H."/>
            <person name="Galac M."/>
        </authorList>
    </citation>
    <scope>NUCLEOTIDE SEQUENCE [LARGE SCALE GENOMIC DNA]</scope>
    <source>
        <strain evidence="6 7">EAF2021</strain>
    </source>
</reference>
<gene>
    <name evidence="6" type="ORF">M9Y10_030542</name>
</gene>
<feature type="domain" description="RRM" evidence="5">
    <location>
        <begin position="123"/>
        <end position="199"/>
    </location>
</feature>
<dbReference type="PANTHER" id="PTHR24012">
    <property type="entry name" value="RNA BINDING PROTEIN"/>
    <property type="match status" value="1"/>
</dbReference>
<dbReference type="InterPro" id="IPR035979">
    <property type="entry name" value="RBD_domain_sf"/>
</dbReference>
<dbReference type="EMBL" id="JAPFFF010000044">
    <property type="protein sequence ID" value="KAK8840764.1"/>
    <property type="molecule type" value="Genomic_DNA"/>
</dbReference>